<dbReference type="EMBL" id="JACHLR010000012">
    <property type="protein sequence ID" value="MBB4859583.1"/>
    <property type="molecule type" value="Genomic_DNA"/>
</dbReference>
<evidence type="ECO:0000256" key="1">
    <source>
        <dbReference type="SAM" id="MobiDB-lite"/>
    </source>
</evidence>
<sequence length="152" mass="17018">MIMRRQGNASSWLRWLALGTALGVLSWLVPKFILKAEDPEVFYVLVHSSGTGSSSSLDHGVKDPDPHSRSLSDYPVQVAVRCKIKKWTISTNEVAVMDADSSAWLRMGEDQVDDRAFNCLAEKVVPPYVRLLRGSEAALRAQKNFGDWQNDR</sequence>
<protein>
    <submittedName>
        <fullName evidence="3">Uncharacterized protein</fullName>
    </submittedName>
</protein>
<feature type="region of interest" description="Disordered" evidence="1">
    <location>
        <begin position="50"/>
        <end position="70"/>
    </location>
</feature>
<evidence type="ECO:0000313" key="3">
    <source>
        <dbReference type="EMBL" id="MBB4859583.1"/>
    </source>
</evidence>
<evidence type="ECO:0000313" key="4">
    <source>
        <dbReference type="Proteomes" id="UP000555448"/>
    </source>
</evidence>
<feature type="transmembrane region" description="Helical" evidence="2">
    <location>
        <begin position="12"/>
        <end position="29"/>
    </location>
</feature>
<name>A0A7W7NWH7_9SPHN</name>
<comment type="caution">
    <text evidence="3">The sequence shown here is derived from an EMBL/GenBank/DDBJ whole genome shotgun (WGS) entry which is preliminary data.</text>
</comment>
<gene>
    <name evidence="3" type="ORF">HNO88_002912</name>
</gene>
<dbReference type="AlphaFoldDB" id="A0A7W7NWH7"/>
<dbReference type="RefSeq" id="WP_184246718.1">
    <property type="nucleotide sequence ID" value="NZ_JACHLR010000012.1"/>
</dbReference>
<evidence type="ECO:0000256" key="2">
    <source>
        <dbReference type="SAM" id="Phobius"/>
    </source>
</evidence>
<keyword evidence="2" id="KW-1133">Transmembrane helix</keyword>
<keyword evidence="4" id="KW-1185">Reference proteome</keyword>
<keyword evidence="2" id="KW-0812">Transmembrane</keyword>
<proteinExistence type="predicted"/>
<organism evidence="3 4">
    <name type="scientific">Novosphingobium chloroacetimidivorans</name>
    <dbReference type="NCBI Taxonomy" id="1428314"/>
    <lineage>
        <taxon>Bacteria</taxon>
        <taxon>Pseudomonadati</taxon>
        <taxon>Pseudomonadota</taxon>
        <taxon>Alphaproteobacteria</taxon>
        <taxon>Sphingomonadales</taxon>
        <taxon>Sphingomonadaceae</taxon>
        <taxon>Novosphingobium</taxon>
    </lineage>
</organism>
<feature type="compositionally biased region" description="Basic and acidic residues" evidence="1">
    <location>
        <begin position="59"/>
        <end position="70"/>
    </location>
</feature>
<reference evidence="3 4" key="1">
    <citation type="submission" date="2020-08" db="EMBL/GenBank/DDBJ databases">
        <title>Functional genomics of gut bacteria from endangered species of beetles.</title>
        <authorList>
            <person name="Carlos-Shanley C."/>
        </authorList>
    </citation>
    <scope>NUCLEOTIDE SEQUENCE [LARGE SCALE GENOMIC DNA]</scope>
    <source>
        <strain evidence="3 4">S00245</strain>
    </source>
</reference>
<accession>A0A7W7NWH7</accession>
<dbReference type="Proteomes" id="UP000555448">
    <property type="component" value="Unassembled WGS sequence"/>
</dbReference>
<keyword evidence="2" id="KW-0472">Membrane</keyword>